<sequence>MSDQSLKAAVRREILRIRNLYILKVDDKAIDGIADQLLAAHDNYGKIEAKGVKVKGDFSCGSCDHSTLCALACNVSDCVEKNNHVHCYVCRKPILLLRAMIW</sequence>
<reference evidence="1 2" key="1">
    <citation type="journal article" date="2015" name="Nature">
        <title>rRNA introns, odd ribosomes, and small enigmatic genomes across a large radiation of phyla.</title>
        <authorList>
            <person name="Brown C.T."/>
            <person name="Hug L.A."/>
            <person name="Thomas B.C."/>
            <person name="Sharon I."/>
            <person name="Castelle C.J."/>
            <person name="Singh A."/>
            <person name="Wilkins M.J."/>
            <person name="Williams K.H."/>
            <person name="Banfield J.F."/>
        </authorList>
    </citation>
    <scope>NUCLEOTIDE SEQUENCE [LARGE SCALE GENOMIC DNA]</scope>
</reference>
<protein>
    <submittedName>
        <fullName evidence="1">Uncharacterized protein</fullName>
    </submittedName>
</protein>
<accession>A0A0G0ZFA2</accession>
<name>A0A0G0ZFA2_9BACT</name>
<evidence type="ECO:0000313" key="1">
    <source>
        <dbReference type="EMBL" id="KKS47420.1"/>
    </source>
</evidence>
<evidence type="ECO:0000313" key="2">
    <source>
        <dbReference type="Proteomes" id="UP000034036"/>
    </source>
</evidence>
<proteinExistence type="predicted"/>
<gene>
    <name evidence="1" type="ORF">UV11_C0016G0035</name>
</gene>
<organism evidence="1 2">
    <name type="scientific">Candidatus Giovannonibacteria bacterium GW2011_GWF2_42_19</name>
    <dbReference type="NCBI Taxonomy" id="1618659"/>
    <lineage>
        <taxon>Bacteria</taxon>
        <taxon>Candidatus Giovannoniibacteriota</taxon>
    </lineage>
</organism>
<dbReference type="Proteomes" id="UP000034036">
    <property type="component" value="Unassembled WGS sequence"/>
</dbReference>
<comment type="caution">
    <text evidence="1">The sequence shown here is derived from an EMBL/GenBank/DDBJ whole genome shotgun (WGS) entry which is preliminary data.</text>
</comment>
<dbReference type="EMBL" id="LCDF01000016">
    <property type="protein sequence ID" value="KKS47420.1"/>
    <property type="molecule type" value="Genomic_DNA"/>
</dbReference>
<dbReference type="AlphaFoldDB" id="A0A0G0ZFA2"/>